<organism evidence="2 3">
    <name type="scientific">Metschnikowia aff. pulcherrima</name>
    <dbReference type="NCBI Taxonomy" id="2163413"/>
    <lineage>
        <taxon>Eukaryota</taxon>
        <taxon>Fungi</taxon>
        <taxon>Dikarya</taxon>
        <taxon>Ascomycota</taxon>
        <taxon>Saccharomycotina</taxon>
        <taxon>Pichiomycetes</taxon>
        <taxon>Metschnikowiaceae</taxon>
        <taxon>Metschnikowia</taxon>
    </lineage>
</organism>
<protein>
    <submittedName>
        <fullName evidence="2">Uncharacterized protein</fullName>
    </submittedName>
</protein>
<keyword evidence="1" id="KW-0732">Signal</keyword>
<reference evidence="3" key="1">
    <citation type="submission" date="2019-03" db="EMBL/GenBank/DDBJ databases">
        <title>Snf2 controls pulcherriminic acid biosynthesis and connects pigmentation and antifungal activity of the yeast Metschnikowia pulcherrima.</title>
        <authorList>
            <person name="Gore-Lloyd D."/>
            <person name="Sumann I."/>
            <person name="Brachmann A.O."/>
            <person name="Schneeberger K."/>
            <person name="Ortiz-Merino R.A."/>
            <person name="Moreno-Beltran M."/>
            <person name="Schlaefli M."/>
            <person name="Kirner P."/>
            <person name="Santos Kron A."/>
            <person name="Wolfe K.H."/>
            <person name="Piel J."/>
            <person name="Ahrens C.H."/>
            <person name="Henk D."/>
            <person name="Freimoser F.M."/>
        </authorList>
    </citation>
    <scope>NUCLEOTIDE SEQUENCE [LARGE SCALE GENOMIC DNA]</scope>
    <source>
        <strain evidence="3">APC 1.2</strain>
    </source>
</reference>
<keyword evidence="3" id="KW-1185">Reference proteome</keyword>
<evidence type="ECO:0000313" key="2">
    <source>
        <dbReference type="EMBL" id="QBM88538.1"/>
    </source>
</evidence>
<name>A0A4P6XR32_9ASCO</name>
<sequence length="268" mass="30501">MISLFIFLLLAMCISGLSEESTKLVQNVFSDLKPICRKRIQNEEHENINGPIFTNLLEKNYFYKANKDTWTLVVAIPRNPFGVLLAQKIVSKAHKLFQEYGFQPASLLVQYSLWSLLQDKVPACVEADSIHITKSEGTLEIISTGFFLAGLYRHGILLRSTRPVEERSMPAKQPVDLLHRVNEKGEFVLQDLKHVWDIEKDDMLLLSWIDSLNDLEEVLQIAMKSGQNRRSKTGQILRLKVSDIVSTLKGIFDLSCDGGKPFVIIRLD</sequence>
<feature type="chain" id="PRO_5020820155" evidence="1">
    <location>
        <begin position="19"/>
        <end position="268"/>
    </location>
</feature>
<accession>A0A4P6XR32</accession>
<proteinExistence type="predicted"/>
<dbReference type="Proteomes" id="UP000292447">
    <property type="component" value="Chromosome III"/>
</dbReference>
<feature type="signal peptide" evidence="1">
    <location>
        <begin position="1"/>
        <end position="18"/>
    </location>
</feature>
<dbReference type="EMBL" id="CP034458">
    <property type="protein sequence ID" value="QBM88538.1"/>
    <property type="molecule type" value="Genomic_DNA"/>
</dbReference>
<dbReference type="AlphaFoldDB" id="A0A4P6XR32"/>
<evidence type="ECO:0000313" key="3">
    <source>
        <dbReference type="Proteomes" id="UP000292447"/>
    </source>
</evidence>
<evidence type="ECO:0000256" key="1">
    <source>
        <dbReference type="SAM" id="SignalP"/>
    </source>
</evidence>
<gene>
    <name evidence="2" type="ORF">METSCH_C05090</name>
</gene>